<feature type="chain" id="PRO_5046116942" evidence="4">
    <location>
        <begin position="33"/>
        <end position="568"/>
    </location>
</feature>
<comment type="similarity">
    <text evidence="1">Belongs to the bacterial solute-binding protein 5 family.</text>
</comment>
<dbReference type="Gene3D" id="3.40.190.10">
    <property type="entry name" value="Periplasmic binding protein-like II"/>
    <property type="match status" value="1"/>
</dbReference>
<dbReference type="Proteomes" id="UP000791080">
    <property type="component" value="Unassembled WGS sequence"/>
</dbReference>
<dbReference type="PIRSF" id="PIRSF002741">
    <property type="entry name" value="MppA"/>
    <property type="match status" value="1"/>
</dbReference>
<comment type="caution">
    <text evidence="6">The sequence shown here is derived from an EMBL/GenBank/DDBJ whole genome shotgun (WGS) entry which is preliminary data.</text>
</comment>
<evidence type="ECO:0000256" key="2">
    <source>
        <dbReference type="ARBA" id="ARBA00022448"/>
    </source>
</evidence>
<dbReference type="RefSeq" id="WP_026417688.1">
    <property type="nucleotide sequence ID" value="NZ_AUBJ02000001.1"/>
</dbReference>
<dbReference type="PROSITE" id="PS51257">
    <property type="entry name" value="PROKAR_LIPOPROTEIN"/>
    <property type="match status" value="1"/>
</dbReference>
<keyword evidence="7" id="KW-1185">Reference proteome</keyword>
<name>A0ABT1JJT8_ACTCY</name>
<gene>
    <name evidence="6" type="ORF">G443_003042</name>
</gene>
<dbReference type="InterPro" id="IPR030678">
    <property type="entry name" value="Peptide/Ni-bd"/>
</dbReference>
<sequence length="568" mass="61920">MAVSKRALNPRLRRLTTVGVAGAVALSLSACAESQRGDGGGDDGGSGSGGGTFTFGAAGAPALFDPFYASDGETFRVARQIFQGLVTFAPGDVDVVPELATGWESSDDGLEWTFTLQEGVSFHDGTPFDADAVCYNFERWYTQEGAGQSEALSYYWKQNFGGFSDGATPSLYESCEVDDEHTATVTLTRATGKFPSLLGLPAFSMQSPTALEEHSANDVRAEGDSFVFSEYAREHPTGTGPFVFSSYDEGNGTIELTRNEEYWDEDGKANIERLIFRIIPDETARKQELQSGGIDGYDLPNPADYQQLRDEGFQVEVRDPFNILYLGISQKDNPALRDLRVRQALAHAINREGLVSSTLPDGAEVATQLYPDSVEGWSADVRTYDYDPELAEELLAEAGHEDLTVDFWWPTEVTRPYLPDPQGIFNAISQDLEAVGITVNAVSRPWAGGYIEESNQGNAPLFLLGWTGDYNTADNFLGSFFSSTEGQFYTGESDWGQQLADDLAAADSEPDEEIRTGLYEEINENLMSEWLPAIPISHSPPAIVVAEHVEGLVTSPLTAEEFNTITVE</sequence>
<dbReference type="PANTHER" id="PTHR30290:SF9">
    <property type="entry name" value="OLIGOPEPTIDE-BINDING PROTEIN APPA"/>
    <property type="match status" value="1"/>
</dbReference>
<reference evidence="6 7" key="1">
    <citation type="submission" date="2022-06" db="EMBL/GenBank/DDBJ databases">
        <title>Genomic Encyclopedia of Type Strains, Phase I: the one thousand microbial genomes (KMG-I) project.</title>
        <authorList>
            <person name="Kyrpides N."/>
        </authorList>
    </citation>
    <scope>NUCLEOTIDE SEQUENCE [LARGE SCALE GENOMIC DNA]</scope>
    <source>
        <strain evidence="6 7">DSM 43889</strain>
    </source>
</reference>
<dbReference type="Gene3D" id="3.90.76.10">
    <property type="entry name" value="Dipeptide-binding Protein, Domain 1"/>
    <property type="match status" value="1"/>
</dbReference>
<proteinExistence type="inferred from homology"/>
<evidence type="ECO:0000313" key="7">
    <source>
        <dbReference type="Proteomes" id="UP000791080"/>
    </source>
</evidence>
<dbReference type="InterPro" id="IPR000914">
    <property type="entry name" value="SBP_5_dom"/>
</dbReference>
<evidence type="ECO:0000313" key="6">
    <source>
        <dbReference type="EMBL" id="MCP2332772.1"/>
    </source>
</evidence>
<protein>
    <submittedName>
        <fullName evidence="6">Peptide/nickel transport system substrate-binding protein</fullName>
    </submittedName>
</protein>
<organism evidence="6 7">
    <name type="scientific">Actinoalloteichus caeruleus DSM 43889</name>
    <dbReference type="NCBI Taxonomy" id="1120930"/>
    <lineage>
        <taxon>Bacteria</taxon>
        <taxon>Bacillati</taxon>
        <taxon>Actinomycetota</taxon>
        <taxon>Actinomycetes</taxon>
        <taxon>Pseudonocardiales</taxon>
        <taxon>Pseudonocardiaceae</taxon>
        <taxon>Actinoalloteichus</taxon>
        <taxon>Actinoalloteichus cyanogriseus</taxon>
    </lineage>
</organism>
<evidence type="ECO:0000256" key="4">
    <source>
        <dbReference type="SAM" id="SignalP"/>
    </source>
</evidence>
<dbReference type="PANTHER" id="PTHR30290">
    <property type="entry name" value="PERIPLASMIC BINDING COMPONENT OF ABC TRANSPORTER"/>
    <property type="match status" value="1"/>
</dbReference>
<evidence type="ECO:0000256" key="1">
    <source>
        <dbReference type="ARBA" id="ARBA00005695"/>
    </source>
</evidence>
<feature type="signal peptide" evidence="4">
    <location>
        <begin position="1"/>
        <end position="32"/>
    </location>
</feature>
<dbReference type="Gene3D" id="3.10.105.10">
    <property type="entry name" value="Dipeptide-binding Protein, Domain 3"/>
    <property type="match status" value="1"/>
</dbReference>
<dbReference type="EMBL" id="AUBJ02000001">
    <property type="protein sequence ID" value="MCP2332772.1"/>
    <property type="molecule type" value="Genomic_DNA"/>
</dbReference>
<accession>A0ABT1JJT8</accession>
<keyword evidence="3 4" id="KW-0732">Signal</keyword>
<dbReference type="InterPro" id="IPR039424">
    <property type="entry name" value="SBP_5"/>
</dbReference>
<dbReference type="SUPFAM" id="SSF53850">
    <property type="entry name" value="Periplasmic binding protein-like II"/>
    <property type="match status" value="1"/>
</dbReference>
<feature type="domain" description="Solute-binding protein family 5" evidence="5">
    <location>
        <begin position="95"/>
        <end position="486"/>
    </location>
</feature>
<evidence type="ECO:0000256" key="3">
    <source>
        <dbReference type="ARBA" id="ARBA00022729"/>
    </source>
</evidence>
<dbReference type="CDD" id="cd08493">
    <property type="entry name" value="PBP2_DppA_like"/>
    <property type="match status" value="1"/>
</dbReference>
<evidence type="ECO:0000259" key="5">
    <source>
        <dbReference type="Pfam" id="PF00496"/>
    </source>
</evidence>
<dbReference type="Pfam" id="PF00496">
    <property type="entry name" value="SBP_bac_5"/>
    <property type="match status" value="1"/>
</dbReference>
<keyword evidence="2" id="KW-0813">Transport</keyword>